<gene>
    <name evidence="4" type="ORF">FYJ72_03175</name>
</gene>
<evidence type="ECO:0000259" key="3">
    <source>
        <dbReference type="Pfam" id="PF00535"/>
    </source>
</evidence>
<dbReference type="Pfam" id="PF00535">
    <property type="entry name" value="Glycos_transf_2"/>
    <property type="match status" value="1"/>
</dbReference>
<dbReference type="AlphaFoldDB" id="A0A6I2TSN4"/>
<evidence type="ECO:0000313" key="5">
    <source>
        <dbReference type="Proteomes" id="UP000450161"/>
    </source>
</evidence>
<accession>A0A6I2TSN4</accession>
<dbReference type="Gene3D" id="3.90.550.10">
    <property type="entry name" value="Spore Coat Polysaccharide Biosynthesis Protein SpsA, Chain A"/>
    <property type="match status" value="1"/>
</dbReference>
<organism evidence="4 5">
    <name type="scientific">Segatella copri</name>
    <dbReference type="NCBI Taxonomy" id="165179"/>
    <lineage>
        <taxon>Bacteria</taxon>
        <taxon>Pseudomonadati</taxon>
        <taxon>Bacteroidota</taxon>
        <taxon>Bacteroidia</taxon>
        <taxon>Bacteroidales</taxon>
        <taxon>Prevotellaceae</taxon>
        <taxon>Segatella</taxon>
    </lineage>
</organism>
<reference evidence="4 5" key="1">
    <citation type="submission" date="2019-08" db="EMBL/GenBank/DDBJ databases">
        <title>In-depth cultivation of the pig gut microbiome towards novel bacterial diversity and tailored functional studies.</title>
        <authorList>
            <person name="Wylensek D."/>
            <person name="Hitch T.C.A."/>
            <person name="Clavel T."/>
        </authorList>
    </citation>
    <scope>NUCLEOTIDE SEQUENCE [LARGE SCALE GENOMIC DNA]</scope>
    <source>
        <strain evidence="4 5">LKV-178-WT-2C</strain>
    </source>
</reference>
<dbReference type="PANTHER" id="PTHR22916:SF51">
    <property type="entry name" value="GLYCOSYLTRANSFERASE EPSH-RELATED"/>
    <property type="match status" value="1"/>
</dbReference>
<comment type="caution">
    <text evidence="4">The sequence shown here is derived from an EMBL/GenBank/DDBJ whole genome shotgun (WGS) entry which is preliminary data.</text>
</comment>
<dbReference type="RefSeq" id="WP_154480382.1">
    <property type="nucleotide sequence ID" value="NZ_VUNF01000003.1"/>
</dbReference>
<evidence type="ECO:0000256" key="1">
    <source>
        <dbReference type="ARBA" id="ARBA00022676"/>
    </source>
</evidence>
<protein>
    <submittedName>
        <fullName evidence="4">Glycosyltransferase</fullName>
    </submittedName>
</protein>
<sequence length="168" mass="18853">MNNSLVSIIVPVYKAEKYIHQCIDSLLAQTYRNVEVILVDDGSPDHCGKICDEYAAKDSRVKVIHQQNGGVSVARQTGIDHATGEYSIYADPDDWVELNMIEELVAKAVSDNADMVICDYISEGLYGQTYNSSNLPSRLSTDDLIHRIMFQQCSIHTSAYMYIRRLAV</sequence>
<evidence type="ECO:0000256" key="2">
    <source>
        <dbReference type="ARBA" id="ARBA00022679"/>
    </source>
</evidence>
<feature type="domain" description="Glycosyltransferase 2-like" evidence="3">
    <location>
        <begin position="7"/>
        <end position="150"/>
    </location>
</feature>
<dbReference type="Proteomes" id="UP000450161">
    <property type="component" value="Unassembled WGS sequence"/>
</dbReference>
<dbReference type="PANTHER" id="PTHR22916">
    <property type="entry name" value="GLYCOSYLTRANSFERASE"/>
    <property type="match status" value="1"/>
</dbReference>
<dbReference type="InterPro" id="IPR029044">
    <property type="entry name" value="Nucleotide-diphossugar_trans"/>
</dbReference>
<proteinExistence type="predicted"/>
<name>A0A6I2TSN4_9BACT</name>
<evidence type="ECO:0000313" key="4">
    <source>
        <dbReference type="EMBL" id="MST76711.1"/>
    </source>
</evidence>
<dbReference type="CDD" id="cd00761">
    <property type="entry name" value="Glyco_tranf_GTA_type"/>
    <property type="match status" value="1"/>
</dbReference>
<dbReference type="EMBL" id="VUNF01000003">
    <property type="protein sequence ID" value="MST76711.1"/>
    <property type="molecule type" value="Genomic_DNA"/>
</dbReference>
<keyword evidence="2 4" id="KW-0808">Transferase</keyword>
<dbReference type="InterPro" id="IPR001173">
    <property type="entry name" value="Glyco_trans_2-like"/>
</dbReference>
<keyword evidence="1" id="KW-0328">Glycosyltransferase</keyword>
<dbReference type="SUPFAM" id="SSF53448">
    <property type="entry name" value="Nucleotide-diphospho-sugar transferases"/>
    <property type="match status" value="1"/>
</dbReference>
<dbReference type="GO" id="GO:0016758">
    <property type="term" value="F:hexosyltransferase activity"/>
    <property type="evidence" value="ECO:0007669"/>
    <property type="project" value="UniProtKB-ARBA"/>
</dbReference>